<keyword evidence="1" id="KW-1185">Reference proteome</keyword>
<sequence length="222" mass="25655">MPSNCAPSTSKVTSPIPVAARQDTLKAEILWCLKVVEDHLSFHSCQHNSDLFQRMFPDSSIAKGFQLSKTKCRYMTVFGLWSYVQDLLYDNIKKSSHYAILFDESLCRKKLQKKQMDFLIRMWQHNEVRTRYLTSVFLGHSTDVHLKEELDKVLHRVGLEKLLQISMDGPNVNWKMYDDLSREYKSEVNRSVLNMGSCGLHIVNGVFLTGAKAAEWEVESFL</sequence>
<dbReference type="RefSeq" id="XP_022245958.1">
    <property type="nucleotide sequence ID" value="XM_022390250.1"/>
</dbReference>
<proteinExistence type="predicted"/>
<name>A0ABM1SQQ2_LIMPO</name>
<dbReference type="Proteomes" id="UP000694941">
    <property type="component" value="Unplaced"/>
</dbReference>
<organism evidence="1 2">
    <name type="scientific">Limulus polyphemus</name>
    <name type="common">Atlantic horseshoe crab</name>
    <dbReference type="NCBI Taxonomy" id="6850"/>
    <lineage>
        <taxon>Eukaryota</taxon>
        <taxon>Metazoa</taxon>
        <taxon>Ecdysozoa</taxon>
        <taxon>Arthropoda</taxon>
        <taxon>Chelicerata</taxon>
        <taxon>Merostomata</taxon>
        <taxon>Xiphosura</taxon>
        <taxon>Limulidae</taxon>
        <taxon>Limulus</taxon>
    </lineage>
</organism>
<reference evidence="2" key="1">
    <citation type="submission" date="2025-08" db="UniProtKB">
        <authorList>
            <consortium name="RefSeq"/>
        </authorList>
    </citation>
    <scope>IDENTIFICATION</scope>
    <source>
        <tissue evidence="2">Muscle</tissue>
    </source>
</reference>
<dbReference type="GeneID" id="111086627"/>
<evidence type="ECO:0000313" key="2">
    <source>
        <dbReference type="RefSeq" id="XP_022245958.1"/>
    </source>
</evidence>
<dbReference type="PANTHER" id="PTHR37162:SF11">
    <property type="match status" value="1"/>
</dbReference>
<dbReference type="PANTHER" id="PTHR37162">
    <property type="entry name" value="HAT FAMILY DIMERISATION DOMAINCONTAINING PROTEIN-RELATED"/>
    <property type="match status" value="1"/>
</dbReference>
<protein>
    <submittedName>
        <fullName evidence="2">Uncharacterized protein LOC111086627</fullName>
    </submittedName>
</protein>
<accession>A0ABM1SQQ2</accession>
<gene>
    <name evidence="2" type="primary">LOC111086627</name>
</gene>
<evidence type="ECO:0000313" key="1">
    <source>
        <dbReference type="Proteomes" id="UP000694941"/>
    </source>
</evidence>